<dbReference type="OMA" id="YRISHPH"/>
<sequence>MVHTKPTTLLALTGLAATATAYKHTWRDHMKCAAAVAQDADYPTCTSPSKFHCFCAQPFDPSKISSAARDVCEGFEIPTESIHKFICDDDGHWGADDVYDHDHDYHRNCHHAFTYNYDDDDDDDRDGYGYRISHPHRLSHPNMRVATPESETSSSNTAKHNPNVQSKRAYAPGLSPSASSSAAAHRALVTEVSPVPDEESDYDDASEHGSRVITEILTHTSCDCSSSTVAAATGSMSSRPAYVHQSAVPVSSSSSRPAHLHQTVVPISSSSTHAHVHQTAIPVSSSSSRPAHLHQAMVPIASPSSSHMHVHQTEIPVASSSTHAHVYQIVVPVSSSSTHMYLHESAIPEPTSSLAHAHVHQAVVPVASSLSSQPAHLHQAVIPVPSSSASASSTLARSHEHAHVHGPASVYVSVPVSVPAPTGVDAQRSGYPSHHKAMASSFVVASATPSPSPSAMTSVVVLGLTALMAFFM</sequence>
<keyword evidence="4" id="KW-1185">Reference proteome</keyword>
<evidence type="ECO:0000313" key="3">
    <source>
        <dbReference type="EMBL" id="PKX88548.1"/>
    </source>
</evidence>
<evidence type="ECO:0000256" key="1">
    <source>
        <dbReference type="SAM" id="MobiDB-lite"/>
    </source>
</evidence>
<dbReference type="EMBL" id="MSZS01000013">
    <property type="protein sequence ID" value="PKX88548.1"/>
    <property type="molecule type" value="Genomic_DNA"/>
</dbReference>
<organism evidence="3 4">
    <name type="scientific">Aspergillus novofumigatus (strain IBT 16806)</name>
    <dbReference type="NCBI Taxonomy" id="1392255"/>
    <lineage>
        <taxon>Eukaryota</taxon>
        <taxon>Fungi</taxon>
        <taxon>Dikarya</taxon>
        <taxon>Ascomycota</taxon>
        <taxon>Pezizomycotina</taxon>
        <taxon>Eurotiomycetes</taxon>
        <taxon>Eurotiomycetidae</taxon>
        <taxon>Eurotiales</taxon>
        <taxon>Aspergillaceae</taxon>
        <taxon>Aspergillus</taxon>
        <taxon>Aspergillus subgen. Fumigati</taxon>
    </lineage>
</organism>
<gene>
    <name evidence="3" type="ORF">P174DRAFT_465063</name>
</gene>
<dbReference type="RefSeq" id="XP_024677143.1">
    <property type="nucleotide sequence ID" value="XM_024830493.1"/>
</dbReference>
<proteinExistence type="predicted"/>
<dbReference type="STRING" id="1392255.A0A2I1BT31"/>
<comment type="caution">
    <text evidence="3">The sequence shown here is derived from an EMBL/GenBank/DDBJ whole genome shotgun (WGS) entry which is preliminary data.</text>
</comment>
<evidence type="ECO:0000313" key="4">
    <source>
        <dbReference type="Proteomes" id="UP000234474"/>
    </source>
</evidence>
<accession>A0A2I1BT31</accession>
<evidence type="ECO:0008006" key="5">
    <source>
        <dbReference type="Google" id="ProtNLM"/>
    </source>
</evidence>
<dbReference type="OrthoDB" id="4506991at2759"/>
<feature type="chain" id="PRO_5014132174" description="Extracellular membrane protein CFEM domain-containing protein" evidence="2">
    <location>
        <begin position="22"/>
        <end position="472"/>
    </location>
</feature>
<feature type="region of interest" description="Disordered" evidence="1">
    <location>
        <begin position="268"/>
        <end position="292"/>
    </location>
</feature>
<dbReference type="AlphaFoldDB" id="A0A2I1BT31"/>
<protein>
    <recommendedName>
        <fullName evidence="5">Extracellular membrane protein CFEM domain-containing protein</fullName>
    </recommendedName>
</protein>
<dbReference type="VEuPathDB" id="FungiDB:P174DRAFT_465063"/>
<dbReference type="GeneID" id="36537819"/>
<feature type="region of interest" description="Disordered" evidence="1">
    <location>
        <begin position="126"/>
        <end position="187"/>
    </location>
</feature>
<name>A0A2I1BT31_ASPN1</name>
<evidence type="ECO:0000256" key="2">
    <source>
        <dbReference type="SAM" id="SignalP"/>
    </source>
</evidence>
<dbReference type="Proteomes" id="UP000234474">
    <property type="component" value="Unassembled WGS sequence"/>
</dbReference>
<feature type="compositionally biased region" description="Polar residues" evidence="1">
    <location>
        <begin position="149"/>
        <end position="166"/>
    </location>
</feature>
<reference evidence="4" key="1">
    <citation type="journal article" date="2018" name="Proc. Natl. Acad. Sci. U.S.A.">
        <title>Linking secondary metabolites to gene clusters through genome sequencing of six diverse Aspergillus species.</title>
        <authorList>
            <person name="Kaerboelling I."/>
            <person name="Vesth T.C."/>
            <person name="Frisvad J.C."/>
            <person name="Nybo J.L."/>
            <person name="Theobald S."/>
            <person name="Kuo A."/>
            <person name="Bowyer P."/>
            <person name="Matsuda Y."/>
            <person name="Mondo S."/>
            <person name="Lyhne E.K."/>
            <person name="Kogle M.E."/>
            <person name="Clum A."/>
            <person name="Lipzen A."/>
            <person name="Salamov A."/>
            <person name="Ngan C.Y."/>
            <person name="Daum C."/>
            <person name="Chiniquy J."/>
            <person name="Barry K."/>
            <person name="LaButti K."/>
            <person name="Haridas S."/>
            <person name="Simmons B.A."/>
            <person name="Magnuson J.K."/>
            <person name="Mortensen U.H."/>
            <person name="Larsen T.O."/>
            <person name="Grigoriev I.V."/>
            <person name="Baker S.E."/>
            <person name="Andersen M.R."/>
        </authorList>
    </citation>
    <scope>NUCLEOTIDE SEQUENCE [LARGE SCALE GENOMIC DNA]</scope>
    <source>
        <strain evidence="4">IBT 16806</strain>
    </source>
</reference>
<feature type="signal peptide" evidence="2">
    <location>
        <begin position="1"/>
        <end position="21"/>
    </location>
</feature>
<keyword evidence="2" id="KW-0732">Signal</keyword>